<gene>
    <name evidence="2" type="ORF">J2T60_002322</name>
</gene>
<reference evidence="2 3" key="1">
    <citation type="submission" date="2022-03" db="EMBL/GenBank/DDBJ databases">
        <title>Genomic Encyclopedia of Type Strains, Phase III (KMG-III): the genomes of soil and plant-associated and newly described type strains.</title>
        <authorList>
            <person name="Whitman W."/>
        </authorList>
    </citation>
    <scope>NUCLEOTIDE SEQUENCE [LARGE SCALE GENOMIC DNA]</scope>
    <source>
        <strain evidence="2 3">BSker1</strain>
    </source>
</reference>
<keyword evidence="1" id="KW-1133">Transmembrane helix</keyword>
<feature type="transmembrane region" description="Helical" evidence="1">
    <location>
        <begin position="60"/>
        <end position="82"/>
    </location>
</feature>
<proteinExistence type="predicted"/>
<feature type="transmembrane region" description="Helical" evidence="1">
    <location>
        <begin position="33"/>
        <end position="54"/>
    </location>
</feature>
<name>A0ABT1GB92_9GAMM</name>
<organism evidence="2 3">
    <name type="scientific">Natronospira proteinivora</name>
    <dbReference type="NCBI Taxonomy" id="1807133"/>
    <lineage>
        <taxon>Bacteria</taxon>
        <taxon>Pseudomonadati</taxon>
        <taxon>Pseudomonadota</taxon>
        <taxon>Gammaproteobacteria</taxon>
        <taxon>Natronospirales</taxon>
        <taxon>Natronospiraceae</taxon>
        <taxon>Natronospira</taxon>
    </lineage>
</organism>
<dbReference type="RefSeq" id="WP_253450223.1">
    <property type="nucleotide sequence ID" value="NZ_JALJYF010000002.1"/>
</dbReference>
<evidence type="ECO:0000313" key="2">
    <source>
        <dbReference type="EMBL" id="MCP1728322.1"/>
    </source>
</evidence>
<dbReference type="EMBL" id="JALJYF010000002">
    <property type="protein sequence ID" value="MCP1728322.1"/>
    <property type="molecule type" value="Genomic_DNA"/>
</dbReference>
<evidence type="ECO:0008006" key="4">
    <source>
        <dbReference type="Google" id="ProtNLM"/>
    </source>
</evidence>
<dbReference type="Proteomes" id="UP001523550">
    <property type="component" value="Unassembled WGS sequence"/>
</dbReference>
<sequence length="235" mass="26507">MINFDEEAMVKVKALLSRKMHSEVFAKRLRDFIGVKCILVSLAFVITIVIVVFFRDDPNAFALAYLLLFSFSIIVISSHHLWKVVVSAFRRSSKLSKEWGSVIAGDVGKLFILQYKCVLEWAEAELFDENKRLLGETRLIGKYIDRLRGVVRLRRNLLFGIASFSLLLSTVLASDFGAINADEMSSVDVLRWILASSLLIATLVANFMAIGLYHAEERLEAASFLIDELVDELKA</sequence>
<feature type="transmembrane region" description="Helical" evidence="1">
    <location>
        <begin position="189"/>
        <end position="213"/>
    </location>
</feature>
<evidence type="ECO:0000256" key="1">
    <source>
        <dbReference type="SAM" id="Phobius"/>
    </source>
</evidence>
<feature type="transmembrane region" description="Helical" evidence="1">
    <location>
        <begin position="156"/>
        <end position="177"/>
    </location>
</feature>
<keyword evidence="1" id="KW-0812">Transmembrane</keyword>
<protein>
    <recommendedName>
        <fullName evidence="4">MotA/TolQ/ExbB proton channel family protein</fullName>
    </recommendedName>
</protein>
<comment type="caution">
    <text evidence="2">The sequence shown here is derived from an EMBL/GenBank/DDBJ whole genome shotgun (WGS) entry which is preliminary data.</text>
</comment>
<accession>A0ABT1GB92</accession>
<keyword evidence="3" id="KW-1185">Reference proteome</keyword>
<keyword evidence="1" id="KW-0472">Membrane</keyword>
<evidence type="ECO:0000313" key="3">
    <source>
        <dbReference type="Proteomes" id="UP001523550"/>
    </source>
</evidence>